<keyword evidence="1" id="KW-1015">Disulfide bond</keyword>
<dbReference type="AlphaFoldDB" id="A0AAE0T0R4"/>
<dbReference type="CDD" id="cd00037">
    <property type="entry name" value="CLECT"/>
    <property type="match status" value="1"/>
</dbReference>
<dbReference type="PROSITE" id="PS00615">
    <property type="entry name" value="C_TYPE_LECTIN_1"/>
    <property type="match status" value="1"/>
</dbReference>
<dbReference type="PROSITE" id="PS50041">
    <property type="entry name" value="C_TYPE_LECTIN_2"/>
    <property type="match status" value="1"/>
</dbReference>
<reference evidence="3" key="1">
    <citation type="journal article" date="2021" name="Genome Biol. Evol.">
        <title>A High-Quality Reference Genome for a Parasitic Bivalve with Doubly Uniparental Inheritance (Bivalvia: Unionida).</title>
        <authorList>
            <person name="Smith C.H."/>
        </authorList>
    </citation>
    <scope>NUCLEOTIDE SEQUENCE</scope>
    <source>
        <strain evidence="3">CHS0354</strain>
    </source>
</reference>
<reference evidence="3" key="2">
    <citation type="journal article" date="2021" name="Genome Biol. Evol.">
        <title>Developing a high-quality reference genome for a parasitic bivalve with doubly uniparental inheritance (Bivalvia: Unionida).</title>
        <authorList>
            <person name="Smith C.H."/>
        </authorList>
    </citation>
    <scope>NUCLEOTIDE SEQUENCE</scope>
    <source>
        <strain evidence="3">CHS0354</strain>
        <tissue evidence="3">Mantle</tissue>
    </source>
</reference>
<keyword evidence="4" id="KW-1185">Reference proteome</keyword>
<gene>
    <name evidence="3" type="ORF">CHS0354_037746</name>
</gene>
<evidence type="ECO:0000313" key="3">
    <source>
        <dbReference type="EMBL" id="KAK3601413.1"/>
    </source>
</evidence>
<evidence type="ECO:0000256" key="1">
    <source>
        <dbReference type="ARBA" id="ARBA00023157"/>
    </source>
</evidence>
<dbReference type="InterPro" id="IPR001304">
    <property type="entry name" value="C-type_lectin-like"/>
</dbReference>
<organism evidence="3 4">
    <name type="scientific">Potamilus streckersoni</name>
    <dbReference type="NCBI Taxonomy" id="2493646"/>
    <lineage>
        <taxon>Eukaryota</taxon>
        <taxon>Metazoa</taxon>
        <taxon>Spiralia</taxon>
        <taxon>Lophotrochozoa</taxon>
        <taxon>Mollusca</taxon>
        <taxon>Bivalvia</taxon>
        <taxon>Autobranchia</taxon>
        <taxon>Heteroconchia</taxon>
        <taxon>Palaeoheterodonta</taxon>
        <taxon>Unionida</taxon>
        <taxon>Unionoidea</taxon>
        <taxon>Unionidae</taxon>
        <taxon>Ambleminae</taxon>
        <taxon>Lampsilini</taxon>
        <taxon>Potamilus</taxon>
    </lineage>
</organism>
<dbReference type="Gene3D" id="3.10.100.10">
    <property type="entry name" value="Mannose-Binding Protein A, subunit A"/>
    <property type="match status" value="1"/>
</dbReference>
<dbReference type="SUPFAM" id="SSF56436">
    <property type="entry name" value="C-type lectin-like"/>
    <property type="match status" value="1"/>
</dbReference>
<dbReference type="InterPro" id="IPR018378">
    <property type="entry name" value="C-type_lectin_CS"/>
</dbReference>
<dbReference type="InterPro" id="IPR016187">
    <property type="entry name" value="CTDL_fold"/>
</dbReference>
<sequence>MSGGWGAWIEDNFWLGASDTIVEGEWVWETSKIEVSLTPYNKWFAGQPDNYGSANCLAIHLGYNWVDEPCNLPKNFICKLGYNHTAIG</sequence>
<dbReference type="Proteomes" id="UP001195483">
    <property type="component" value="Unassembled WGS sequence"/>
</dbReference>
<comment type="caution">
    <text evidence="3">The sequence shown here is derived from an EMBL/GenBank/DDBJ whole genome shotgun (WGS) entry which is preliminary data.</text>
</comment>
<feature type="domain" description="C-type lectin" evidence="2">
    <location>
        <begin position="12"/>
        <end position="79"/>
    </location>
</feature>
<reference evidence="3" key="3">
    <citation type="submission" date="2023-05" db="EMBL/GenBank/DDBJ databases">
        <authorList>
            <person name="Smith C.H."/>
        </authorList>
    </citation>
    <scope>NUCLEOTIDE SEQUENCE</scope>
    <source>
        <strain evidence="3">CHS0354</strain>
        <tissue evidence="3">Mantle</tissue>
    </source>
</reference>
<protein>
    <recommendedName>
        <fullName evidence="2">C-type lectin domain-containing protein</fullName>
    </recommendedName>
</protein>
<name>A0AAE0T0R4_9BIVA</name>
<accession>A0AAE0T0R4</accession>
<dbReference type="Pfam" id="PF00059">
    <property type="entry name" value="Lectin_C"/>
    <property type="match status" value="1"/>
</dbReference>
<proteinExistence type="predicted"/>
<evidence type="ECO:0000259" key="2">
    <source>
        <dbReference type="PROSITE" id="PS50041"/>
    </source>
</evidence>
<dbReference type="EMBL" id="JAEAOA010002205">
    <property type="protein sequence ID" value="KAK3601413.1"/>
    <property type="molecule type" value="Genomic_DNA"/>
</dbReference>
<dbReference type="InterPro" id="IPR016186">
    <property type="entry name" value="C-type_lectin-like/link_sf"/>
</dbReference>
<evidence type="ECO:0000313" key="4">
    <source>
        <dbReference type="Proteomes" id="UP001195483"/>
    </source>
</evidence>